<dbReference type="Ensembl" id="ENSCCAT00000053401.1">
    <property type="protein sequence ID" value="ENSCCAP00000035621.1"/>
    <property type="gene ID" value="ENSCCAG00000035735.1"/>
</dbReference>
<gene>
    <name evidence="10" type="primary">SPATA31E1</name>
</gene>
<reference evidence="10" key="1">
    <citation type="submission" date="2025-08" db="UniProtKB">
        <authorList>
            <consortium name="Ensembl"/>
        </authorList>
    </citation>
    <scope>IDENTIFICATION</scope>
</reference>
<feature type="compositionally biased region" description="Pro residues" evidence="6">
    <location>
        <begin position="225"/>
        <end position="237"/>
    </location>
</feature>
<protein>
    <submittedName>
        <fullName evidence="10">SPATA31 subfamily E member 1</fullName>
    </submittedName>
</protein>
<feature type="region of interest" description="Disordered" evidence="6">
    <location>
        <begin position="559"/>
        <end position="716"/>
    </location>
</feature>
<evidence type="ECO:0000313" key="10">
    <source>
        <dbReference type="Ensembl" id="ENSCCAP00000035621.1"/>
    </source>
</evidence>
<dbReference type="STRING" id="9516.ENSCCAP00000035621"/>
<feature type="compositionally biased region" description="Low complexity" evidence="6">
    <location>
        <begin position="644"/>
        <end position="653"/>
    </location>
</feature>
<evidence type="ECO:0000259" key="9">
    <source>
        <dbReference type="Pfam" id="PF15371"/>
    </source>
</evidence>
<feature type="region of interest" description="Disordered" evidence="6">
    <location>
        <begin position="352"/>
        <end position="375"/>
    </location>
</feature>
<proteinExistence type="inferred from homology"/>
<keyword evidence="11" id="KW-1185">Reference proteome</keyword>
<feature type="compositionally biased region" description="Polar residues" evidence="6">
    <location>
        <begin position="1098"/>
        <end position="1114"/>
    </location>
</feature>
<feature type="domain" description="SPATA31" evidence="8">
    <location>
        <begin position="368"/>
        <end position="740"/>
    </location>
</feature>
<dbReference type="Proteomes" id="UP000233040">
    <property type="component" value="Unassembled WGS sequence"/>
</dbReference>
<dbReference type="InterPro" id="IPR027970">
    <property type="entry name" value="SPATA31-like"/>
</dbReference>
<sequence length="1376" mass="149224">MEKMLFPLKSPSATWLSPSSTPWVMDFILIGVCALGLLFLLFPYLPSDPPWRRRSSGEDQRKRRGRSRSRKQIPALKACRILLRQLEETRDLSCLLESHLRKLAGEGGSHPPLGGDPLGDVCKPAPAQAPQQHGKRMQDPPPASLSPPASPAPLASTLSPGPEPLGSHSTLSATRPPEPLSPLKRPAPRPHALVPPSPQPHGPAASSPAPRASSLAGLSCGPGPHSSPPQQQQPPAPTTVISGLGRSGEPTGDLSWWKEVVTTWGLSTCSHGKFQQQHLPDHTPEASFWGDRTPRQMEAGEYTFIHPDVQKLLETLITKKAVMKLRQEKEGKGADCLRVTPLQKEWDATTPDSFWNQTAQPQQPPSPQQVSDATAMGDHFQQKCSQLLWDLPSFNSESLVAAAWVSKASSGNRHRVSFCEAATSLPREPEVEASSQIPQAPPQPHHVAQPQLVTPARPQPQPQPPPLAGIQTQAHFSPRVPSLPFSSPPHIRGCGASCLTSQQRAHSAIPTGKGYLEWPLQKRPKWKRVLPSLLQKSQAVLSEPTAHLLQERPAPYSAKSAPILSGAASSPELPEHQWRGKGAIHQEQPRGSPGRFQPPGDPLRPQGEFPGMPQHQAEDMQGTHLPSQPSEFSGKHSEDGQKTGFRSSGRFSGKGCLRSKQEPDPSQDRGGSGRTSVKLLEEDKQEAEGDFRRPWKNQSVSSAPGHPDKKHPENKLQVHLGRKVGEIKDGWIPMPVRRSRLMAKRAVPKSDTCQDPGKLASRRGGEAHVNTSQELSFLHPCTQQMLEAHLLRFCVRHRWGPDLRSLEPINVWSCEAQLPPPPHSTCPPLASYESQVESVAEVATFLGKSLQNGPGDSWTTSKSFPTVSGPLPPPPPEQEEVQRAPRGSQSADTHGRSEVPPTGQEDRGSQPLTCSPGGRTWHREMVPGSRETILEASLTPAMTENEPWPESESTSLGDPCSSRALQELKVGSPWASAEDALEPLEVGEEKPPTWEVTLEASMKANSGSIQVDLRRSGALGTTSNPSVSTACVAENPGQLCLRAQVVSEIELIVQVDPEEQVPGHASGILLQDGATGLCLPGRHVYMLPAADMPPAQAPLSTSQSVSSKNTTASQGPRDLLWKGGKGPGQQEPGSPKAKALQKSQKVLGSADKGKAHRRPRPGEPGHGTKRPRTSEASGRSHPAHAREIGDKQERKYIHPQLEKGQAPPESNFRRQISHPLQGVPPKKRGAGQEDFLQKGRPGAAGVQSRESGPARLFMDSMADEARAIIRVVGQILLDKLGFRQGRGPSEVNRHKGDLHSQDNVHSCCHQEHSREMCVLTCSPKATPKGHDSPVKSRSSRDSNWTPRPKEPVSPAGHHHRPRVASTSGSSIHSRRN</sequence>
<evidence type="ECO:0000256" key="3">
    <source>
        <dbReference type="ARBA" id="ARBA00022989"/>
    </source>
</evidence>
<feature type="region of interest" description="Disordered" evidence="6">
    <location>
        <begin position="51"/>
        <end position="71"/>
    </location>
</feature>
<feature type="region of interest" description="Disordered" evidence="6">
    <location>
        <begin position="848"/>
        <end position="926"/>
    </location>
</feature>
<name>A0A2K5S5H5_CEBIM</name>
<evidence type="ECO:0000256" key="6">
    <source>
        <dbReference type="SAM" id="MobiDB-lite"/>
    </source>
</evidence>
<feature type="compositionally biased region" description="Basic residues" evidence="6">
    <location>
        <begin position="62"/>
        <end position="71"/>
    </location>
</feature>
<dbReference type="PANTHER" id="PTHR21859">
    <property type="entry name" value="ACROSOME-SPECIFIC PROTEIN"/>
    <property type="match status" value="1"/>
</dbReference>
<dbReference type="OMA" id="EMAGNEA"/>
<evidence type="ECO:0000256" key="2">
    <source>
        <dbReference type="ARBA" id="ARBA00022692"/>
    </source>
</evidence>
<feature type="compositionally biased region" description="Low complexity" evidence="6">
    <location>
        <begin position="202"/>
        <end position="224"/>
    </location>
</feature>
<evidence type="ECO:0000313" key="11">
    <source>
        <dbReference type="Proteomes" id="UP000233040"/>
    </source>
</evidence>
<dbReference type="Pfam" id="PF15371">
    <property type="entry name" value="DUF4599"/>
    <property type="match status" value="1"/>
</dbReference>
<feature type="domain" description="SPATA31-like" evidence="9">
    <location>
        <begin position="66"/>
        <end position="151"/>
    </location>
</feature>
<comment type="similarity">
    <text evidence="5">Belongs to the SPATA31 family.</text>
</comment>
<feature type="region of interest" description="Disordered" evidence="6">
    <location>
        <begin position="743"/>
        <end position="764"/>
    </location>
</feature>
<feature type="compositionally biased region" description="Basic and acidic residues" evidence="6">
    <location>
        <begin position="1184"/>
        <end position="1196"/>
    </location>
</feature>
<feature type="region of interest" description="Disordered" evidence="6">
    <location>
        <begin position="1095"/>
        <end position="1230"/>
    </location>
</feature>
<feature type="transmembrane region" description="Helical" evidence="7">
    <location>
        <begin position="21"/>
        <end position="45"/>
    </location>
</feature>
<evidence type="ECO:0000256" key="4">
    <source>
        <dbReference type="ARBA" id="ARBA00023136"/>
    </source>
</evidence>
<evidence type="ECO:0000256" key="5">
    <source>
        <dbReference type="ARBA" id="ARBA00035009"/>
    </source>
</evidence>
<feature type="compositionally biased region" description="Basic and acidic residues" evidence="6">
    <location>
        <begin position="706"/>
        <end position="716"/>
    </location>
</feature>
<dbReference type="Pfam" id="PF14650">
    <property type="entry name" value="FAM75"/>
    <property type="match status" value="1"/>
</dbReference>
<feature type="compositionally biased region" description="Basic and acidic residues" evidence="6">
    <location>
        <begin position="679"/>
        <end position="693"/>
    </location>
</feature>
<feature type="compositionally biased region" description="Pro residues" evidence="6">
    <location>
        <begin position="139"/>
        <end position="151"/>
    </location>
</feature>
<feature type="region of interest" description="Disordered" evidence="6">
    <location>
        <begin position="106"/>
        <end position="253"/>
    </location>
</feature>
<feature type="compositionally biased region" description="Polar residues" evidence="6">
    <location>
        <begin position="849"/>
        <end position="866"/>
    </location>
</feature>
<dbReference type="GeneTree" id="ENSGT00950000183043"/>
<comment type="subcellular location">
    <subcellularLocation>
        <location evidence="1">Membrane</location>
        <topology evidence="1">Single-pass membrane protein</topology>
    </subcellularLocation>
</comment>
<feature type="compositionally biased region" description="Polar residues" evidence="6">
    <location>
        <begin position="1364"/>
        <end position="1376"/>
    </location>
</feature>
<feature type="region of interest" description="Disordered" evidence="6">
    <location>
        <begin position="424"/>
        <end position="448"/>
    </location>
</feature>
<evidence type="ECO:0000256" key="1">
    <source>
        <dbReference type="ARBA" id="ARBA00004167"/>
    </source>
</evidence>
<keyword evidence="4 7" id="KW-0472">Membrane</keyword>
<dbReference type="GO" id="GO:0016020">
    <property type="term" value="C:membrane"/>
    <property type="evidence" value="ECO:0007669"/>
    <property type="project" value="UniProtKB-SubCell"/>
</dbReference>
<evidence type="ECO:0000259" key="8">
    <source>
        <dbReference type="Pfam" id="PF14650"/>
    </source>
</evidence>
<evidence type="ECO:0000256" key="7">
    <source>
        <dbReference type="SAM" id="Phobius"/>
    </source>
</evidence>
<reference evidence="10" key="2">
    <citation type="submission" date="2025-09" db="UniProtKB">
        <authorList>
            <consortium name="Ensembl"/>
        </authorList>
    </citation>
    <scope>IDENTIFICATION</scope>
</reference>
<keyword evidence="2 7" id="KW-0812">Transmembrane</keyword>
<organism evidence="10 11">
    <name type="scientific">Cebus imitator</name>
    <name type="common">Panamanian white-faced capuchin</name>
    <name type="synonym">Cebus capucinus imitator</name>
    <dbReference type="NCBI Taxonomy" id="2715852"/>
    <lineage>
        <taxon>Eukaryota</taxon>
        <taxon>Metazoa</taxon>
        <taxon>Chordata</taxon>
        <taxon>Craniata</taxon>
        <taxon>Vertebrata</taxon>
        <taxon>Euteleostomi</taxon>
        <taxon>Mammalia</taxon>
        <taxon>Eutheria</taxon>
        <taxon>Euarchontoglires</taxon>
        <taxon>Primates</taxon>
        <taxon>Haplorrhini</taxon>
        <taxon>Platyrrhini</taxon>
        <taxon>Cebidae</taxon>
        <taxon>Cebinae</taxon>
        <taxon>Cebus</taxon>
    </lineage>
</organism>
<feature type="region of interest" description="Disordered" evidence="6">
    <location>
        <begin position="1323"/>
        <end position="1376"/>
    </location>
</feature>
<feature type="region of interest" description="Disordered" evidence="6">
    <location>
        <begin position="938"/>
        <end position="960"/>
    </location>
</feature>
<keyword evidence="3 7" id="KW-1133">Transmembrane helix</keyword>
<dbReference type="InterPro" id="IPR039509">
    <property type="entry name" value="SPATA31"/>
</dbReference>
<accession>A0A2K5S5H5</accession>
<feature type="compositionally biased region" description="Basic and acidic residues" evidence="6">
    <location>
        <begin position="1328"/>
        <end position="1340"/>
    </location>
</feature>
<dbReference type="PANTHER" id="PTHR21859:SF58">
    <property type="entry name" value="SPERMATOGENESIS-ASSOCIATED PROTEIN 31E1"/>
    <property type="match status" value="1"/>
</dbReference>